<dbReference type="EMBL" id="JACRTC010000011">
    <property type="protein sequence ID" value="MBC8571378.1"/>
    <property type="molecule type" value="Genomic_DNA"/>
</dbReference>
<dbReference type="InterPro" id="IPR012429">
    <property type="entry name" value="HGSNAT_cat"/>
</dbReference>
<name>A0A926ECN3_9FIRM</name>
<feature type="transmembrane region" description="Helical" evidence="1">
    <location>
        <begin position="52"/>
        <end position="72"/>
    </location>
</feature>
<feature type="transmembrane region" description="Helical" evidence="1">
    <location>
        <begin position="20"/>
        <end position="46"/>
    </location>
</feature>
<dbReference type="AlphaFoldDB" id="A0A926ECN3"/>
<feature type="transmembrane region" description="Helical" evidence="1">
    <location>
        <begin position="79"/>
        <end position="96"/>
    </location>
</feature>
<feature type="transmembrane region" description="Helical" evidence="1">
    <location>
        <begin position="102"/>
        <end position="120"/>
    </location>
</feature>
<gene>
    <name evidence="3" type="ORF">H8709_11175</name>
</gene>
<comment type="caution">
    <text evidence="3">The sequence shown here is derived from an EMBL/GenBank/DDBJ whole genome shotgun (WGS) entry which is preliminary data.</text>
</comment>
<keyword evidence="1" id="KW-0812">Transmembrane</keyword>
<dbReference type="RefSeq" id="WP_262398431.1">
    <property type="nucleotide sequence ID" value="NZ_JACRTC010000011.1"/>
</dbReference>
<protein>
    <submittedName>
        <fullName evidence="3">DUF1624 domain-containing protein</fullName>
    </submittedName>
</protein>
<feature type="transmembrane region" description="Helical" evidence="1">
    <location>
        <begin position="231"/>
        <end position="252"/>
    </location>
</feature>
<dbReference type="Proteomes" id="UP000660861">
    <property type="component" value="Unassembled WGS sequence"/>
</dbReference>
<evidence type="ECO:0000256" key="1">
    <source>
        <dbReference type="SAM" id="Phobius"/>
    </source>
</evidence>
<keyword evidence="4" id="KW-1185">Reference proteome</keyword>
<keyword evidence="1" id="KW-0472">Membrane</keyword>
<reference evidence="3" key="1">
    <citation type="submission" date="2020-08" db="EMBL/GenBank/DDBJ databases">
        <title>Genome public.</title>
        <authorList>
            <person name="Liu C."/>
            <person name="Sun Q."/>
        </authorList>
    </citation>
    <scope>NUCLEOTIDE SEQUENCE</scope>
    <source>
        <strain evidence="3">NSJ-54</strain>
    </source>
</reference>
<dbReference type="Pfam" id="PF07786">
    <property type="entry name" value="HGSNAT_cat"/>
    <property type="match status" value="1"/>
</dbReference>
<sequence>MTTIQRQGQRVHLIDEIRGFAILCMVIYHGVYDLLTIFQISFPFFFSPFMNGLRTFFAGMFIFISGTACQFSHNNLKRGAVCLGLGLCITLFTALFLPSELIVFGILHMLGVSMMLYALLRPLLSKVPPLLGALVTLLLFIFTYGIVEGYVGIPALWELSLPAAWYTTKFLFPLGLLPGGFYSADYFSLLPWFFLFLMGSFVGVYVKEGRFPPFFYRRHSRLLCTVGRNTLLIYVLHQPVLYGLMSLIAMLIH</sequence>
<evidence type="ECO:0000313" key="3">
    <source>
        <dbReference type="EMBL" id="MBC8571378.1"/>
    </source>
</evidence>
<keyword evidence="1" id="KW-1133">Transmembrane helix</keyword>
<evidence type="ECO:0000313" key="4">
    <source>
        <dbReference type="Proteomes" id="UP000660861"/>
    </source>
</evidence>
<feature type="transmembrane region" description="Helical" evidence="1">
    <location>
        <begin position="132"/>
        <end position="157"/>
    </location>
</feature>
<organism evidence="3 4">
    <name type="scientific">Zongyangia hominis</name>
    <dbReference type="NCBI Taxonomy" id="2763677"/>
    <lineage>
        <taxon>Bacteria</taxon>
        <taxon>Bacillati</taxon>
        <taxon>Bacillota</taxon>
        <taxon>Clostridia</taxon>
        <taxon>Eubacteriales</taxon>
        <taxon>Oscillospiraceae</taxon>
        <taxon>Zongyangia</taxon>
    </lineage>
</organism>
<feature type="domain" description="Heparan-alpha-glucosaminide N-acetyltransferase catalytic" evidence="2">
    <location>
        <begin position="10"/>
        <end position="239"/>
    </location>
</feature>
<feature type="transmembrane region" description="Helical" evidence="1">
    <location>
        <begin position="189"/>
        <end position="206"/>
    </location>
</feature>
<proteinExistence type="predicted"/>
<accession>A0A926ECN3</accession>
<evidence type="ECO:0000259" key="2">
    <source>
        <dbReference type="Pfam" id="PF07786"/>
    </source>
</evidence>